<dbReference type="AlphaFoldDB" id="A0AAW9HCT4"/>
<keyword evidence="1" id="KW-1133">Transmembrane helix</keyword>
<keyword evidence="1" id="KW-0472">Membrane</keyword>
<accession>A0AAW9HCT4</accession>
<evidence type="ECO:0000313" key="2">
    <source>
        <dbReference type="EMBL" id="MDY5140867.1"/>
    </source>
</evidence>
<dbReference type="EMBL" id="JAWNFV010000011">
    <property type="protein sequence ID" value="MDY5140867.1"/>
    <property type="molecule type" value="Genomic_DNA"/>
</dbReference>
<comment type="caution">
    <text evidence="2">The sequence shown here is derived from an EMBL/GenBank/DDBJ whole genome shotgun (WGS) entry which is preliminary data.</text>
</comment>
<evidence type="ECO:0000313" key="5">
    <source>
        <dbReference type="Proteomes" id="UP001288320"/>
    </source>
</evidence>
<sequence length="899" mass="96404">MAYSLAGAKMDDEWRGRYDILVTDNKAGEALYSSRDKAGMTLLEQNYAAQTLPELESRILEEVRKIDAVSVAAPVGFLGSYKGFWVLPQIASDGIDFQKSPVKSYRVTWQVLEAETKVLDKGTAQYDLDATGIIARPTPTGGEPTGIQSHIGMRPELYRYHYPSVTIPDENSLLLTAFALPDVATSVAVVDPVSERELLGSAGEWLNPLIEFDKVVERKLGLGDPLSADDLAALPNGVVVTQQDLALAQDARSGEGSEAIAPLAAMPGMAERGRPVPWRAYGMNSQIFGYVANQDFSPNISISVAIESVDEHGKTVDAVEQRIDLAHDNGPFGSRAFLLPLPEQGGETYGRITETYTNGAYVTADNVFAPKLTPVPAGETVVEDEAPPRVQADEEYRASFVANPVGIAPLYISYNESDSLATQVTPQERGAEITYRATAPLDNSLGSVVRDGGAPFEVGEFTPQQIKTDDVPGTDPLGALGLYSSNRLMQGSERIDHLRSGLGVALNPPSAVVSYGSAEPLSEELPINAIRVRVANLEGLTREDALVAIGKVADRIRSLGVDARVVAGSSLGTAKIWIPQTAGQTDSETGRQEVEALGWVDHRYVVLGAADFMASLLTTLVHSIAQAGGILIIGVIAVVGAVEFAARRTRFNVLKNQGWSSSSCLATVLREEAWGLILLACALVTTALFSVAEQPRLLAGIPLVCGAVIYALLLILPLRYASRRSGSNLPRISLLGWLTVAEGLFIGVFCALLGEVVTMIVWFRKGARGLDIGEALVEVLLPVLVVLAAAAGLAVSVLLLLARRKQTAVRDLKDFMYWNLGWSTRKIRTAQVGVSFIVAMCCALVGWIVSVTLIGAGMDRGLYWVVFSSAAVVLVLINGLGVNPSTLPRRFRASLRLQR</sequence>
<feature type="transmembrane region" description="Helical" evidence="1">
    <location>
        <begin position="862"/>
        <end position="882"/>
    </location>
</feature>
<dbReference type="EMBL" id="JAWNFY010000019">
    <property type="protein sequence ID" value="MDY5146786.1"/>
    <property type="molecule type" value="Genomic_DNA"/>
</dbReference>
<dbReference type="GeneID" id="92814710"/>
<feature type="transmembrane region" description="Helical" evidence="1">
    <location>
        <begin position="698"/>
        <end position="722"/>
    </location>
</feature>
<feature type="transmembrane region" description="Helical" evidence="1">
    <location>
        <begin position="734"/>
        <end position="763"/>
    </location>
</feature>
<evidence type="ECO:0000256" key="1">
    <source>
        <dbReference type="SAM" id="Phobius"/>
    </source>
</evidence>
<feature type="transmembrane region" description="Helical" evidence="1">
    <location>
        <begin position="832"/>
        <end position="856"/>
    </location>
</feature>
<keyword evidence="4" id="KW-1185">Reference proteome</keyword>
<evidence type="ECO:0000313" key="3">
    <source>
        <dbReference type="EMBL" id="MDY5146786.1"/>
    </source>
</evidence>
<dbReference type="Proteomes" id="UP001288320">
    <property type="component" value="Unassembled WGS sequence"/>
</dbReference>
<evidence type="ECO:0000313" key="4">
    <source>
        <dbReference type="Proteomes" id="UP001284901"/>
    </source>
</evidence>
<proteinExistence type="predicted"/>
<organism evidence="2 5">
    <name type="scientific">Actinotignum timonense</name>
    <dbReference type="NCBI Taxonomy" id="1870995"/>
    <lineage>
        <taxon>Bacteria</taxon>
        <taxon>Bacillati</taxon>
        <taxon>Actinomycetota</taxon>
        <taxon>Actinomycetes</taxon>
        <taxon>Actinomycetales</taxon>
        <taxon>Actinomycetaceae</taxon>
        <taxon>Actinotignum</taxon>
    </lineage>
</organism>
<feature type="transmembrane region" description="Helical" evidence="1">
    <location>
        <begin position="673"/>
        <end position="692"/>
    </location>
</feature>
<dbReference type="RefSeq" id="WP_143231854.1">
    <property type="nucleotide sequence ID" value="NZ_CAUPFC010000003.1"/>
</dbReference>
<gene>
    <name evidence="2" type="ORF">R6G74_06030</name>
    <name evidence="3" type="ORF">R6P33_07135</name>
</gene>
<keyword evidence="1" id="KW-0812">Transmembrane</keyword>
<dbReference type="Proteomes" id="UP001284901">
    <property type="component" value="Unassembled WGS sequence"/>
</dbReference>
<evidence type="ECO:0008006" key="6">
    <source>
        <dbReference type="Google" id="ProtNLM"/>
    </source>
</evidence>
<feature type="transmembrane region" description="Helical" evidence="1">
    <location>
        <begin position="783"/>
        <end position="802"/>
    </location>
</feature>
<protein>
    <recommendedName>
        <fullName evidence="6">FtsX-like permease family protein</fullName>
    </recommendedName>
</protein>
<feature type="transmembrane region" description="Helical" evidence="1">
    <location>
        <begin position="624"/>
        <end position="646"/>
    </location>
</feature>
<reference evidence="2 4" key="1">
    <citation type="submission" date="2023-10" db="EMBL/GenBank/DDBJ databases">
        <title>Whole Genome based description of the genera Actinobaculum and Actinotignum reveals a complex phylogenetic relationship within the species included in the genus Actinotignum.</title>
        <authorList>
            <person name="Jensen C.S."/>
            <person name="Dargis R."/>
            <person name="Kemp M."/>
            <person name="Christensen J.J."/>
        </authorList>
    </citation>
    <scope>NUCLEOTIDE SEQUENCE</scope>
    <source>
        <strain evidence="3 4">SLA_B089</strain>
        <strain evidence="2">SLA_B245</strain>
    </source>
</reference>
<name>A0AAW9HCT4_9ACTO</name>